<dbReference type="RefSeq" id="WP_006688796.1">
    <property type="nucleotide sequence ID" value="NC_010503.1"/>
</dbReference>
<dbReference type="GeneID" id="29672347"/>
<keyword evidence="1" id="KW-0732">Signal</keyword>
<dbReference type="KEGG" id="upa:UPA3_0376"/>
<dbReference type="PROSITE" id="PS51257">
    <property type="entry name" value="PROKAR_LIPOPROTEIN"/>
    <property type="match status" value="1"/>
</dbReference>
<sequence length="544" mass="61273">MKLKFKKILLSISTSLIILSSIITIAACSNQVKSKTNFSKTTPTLEELTELKKREEAWKADLEVYFEGGVSKSGKKFNRIETLSSKASSYYQKNQKIAVTNDSSSLCQDDALYAFGIAPDYSGFRWKTSELEEVHPHYLNYLYNSKLTKGMNFTGKGALPENFAKLNVGTLFIADFKFNKYKENFLDKNEIGGVAMQSRSSGLPSKTPALFMPSWLFGKNNPYLETDVNASAGITDFFVDPYDGLIFTGKTLDRIYDAKKFDNVNKAVIDGKSNFQTFTDYANVAVKAVRKRVSQWAKQNNKWKDKTTVMISPDVMPNGRIVDPNITKEDLLHLSNFFITQPVYLPILYADQNHPYTPGMGCKFPIPKKHLEDVQKYIDNWGWIGGAILSSSAENPDAAKRVGPTLGEAFEGTVDKVIYSYNEYLIKGYKPGTAEGEAVIKKFEANLAKYVNSLDINTKNSFNPTRILKEKPVVGKNFFIEREGTFCDGCYGFMGQKTIVNILNRWMNGENSPEVDLGTPNFTKDNVKHLRAFRDELNVKNTDE</sequence>
<dbReference type="HOGENOM" id="CLU_490837_0_0_14"/>
<proteinExistence type="predicted"/>
<protein>
    <submittedName>
        <fullName evidence="2">Putative ABC substrate-binding protein-iron</fullName>
    </submittedName>
</protein>
<dbReference type="AlphaFoldDB" id="A0A2C9DYF8"/>
<feature type="signal peptide" evidence="1">
    <location>
        <begin position="1"/>
        <end position="26"/>
    </location>
</feature>
<organism evidence="2 3">
    <name type="scientific">Ureaplasma parvum serovar 3 (strain ATCC 27815 / 27 / NCTC 11736)</name>
    <dbReference type="NCBI Taxonomy" id="505682"/>
    <lineage>
        <taxon>Bacteria</taxon>
        <taxon>Bacillati</taxon>
        <taxon>Mycoplasmatota</taxon>
        <taxon>Mycoplasmoidales</taxon>
        <taxon>Mycoplasmoidaceae</taxon>
        <taxon>Ureaplasma</taxon>
    </lineage>
</organism>
<evidence type="ECO:0000313" key="3">
    <source>
        <dbReference type="Proteomes" id="UP000002162"/>
    </source>
</evidence>
<name>A0A2C9DYF8_UREP2</name>
<gene>
    <name evidence="2" type="ordered locus">UPA3_0376</name>
</gene>
<reference evidence="2 3" key="1">
    <citation type="submission" date="2008-02" db="EMBL/GenBank/DDBJ databases">
        <title>Genome sequence of Ureaplasma parvum serovar 3.</title>
        <authorList>
            <person name="Methe B.A."/>
            <person name="Glass J."/>
            <person name="Waites K."/>
            <person name="Shrivastava S."/>
        </authorList>
    </citation>
    <scope>NUCLEOTIDE SEQUENCE [LARGE SCALE GENOMIC DNA]</scope>
    <source>
        <strain evidence="3">ATCC 27815 / 27 / NCTC 11736</strain>
    </source>
</reference>
<accession>A0A2C9DYF8</accession>
<evidence type="ECO:0000256" key="1">
    <source>
        <dbReference type="SAM" id="SignalP"/>
    </source>
</evidence>
<dbReference type="Proteomes" id="UP000002162">
    <property type="component" value="Chromosome"/>
</dbReference>
<dbReference type="EMBL" id="CP000942">
    <property type="protein sequence ID" value="ACA32961.1"/>
    <property type="molecule type" value="Genomic_DNA"/>
</dbReference>
<feature type="chain" id="PRO_5012022291" evidence="1">
    <location>
        <begin position="27"/>
        <end position="544"/>
    </location>
</feature>
<evidence type="ECO:0000313" key="2">
    <source>
        <dbReference type="EMBL" id="ACA32961.1"/>
    </source>
</evidence>